<dbReference type="SUPFAM" id="SSF46785">
    <property type="entry name" value="Winged helix' DNA-binding domain"/>
    <property type="match status" value="1"/>
</dbReference>
<dbReference type="PRINTS" id="PR00598">
    <property type="entry name" value="HTHMARR"/>
</dbReference>
<dbReference type="PROSITE" id="PS50995">
    <property type="entry name" value="HTH_MARR_2"/>
    <property type="match status" value="1"/>
</dbReference>
<keyword evidence="1" id="KW-0238">DNA-binding</keyword>
<evidence type="ECO:0000313" key="4">
    <source>
        <dbReference type="EMBL" id="MDW8514944.1"/>
    </source>
</evidence>
<reference evidence="6" key="2">
    <citation type="submission" date="2023-07" db="EMBL/GenBank/DDBJ databases">
        <title>Draft genomic sequences of Priestia flexa CCM isolated from the soil of an abandoned mine contaminated by free cyanide in the high Andean zone of Tacna, Peru.</title>
        <authorList>
            <person name="Caceda Quiroz C.J."/>
            <person name="Maraza Chooque G.J."/>
            <person name="Fora Quispe G.L."/>
            <person name="Carpio Mamani M."/>
        </authorList>
    </citation>
    <scope>NUCLEOTIDE SEQUENCE [LARGE SCALE GENOMIC DNA]</scope>
    <source>
        <strain evidence="6">CCM</strain>
    </source>
</reference>
<proteinExistence type="predicted"/>
<feature type="domain" description="HTH marR-type" evidence="2">
    <location>
        <begin position="4"/>
        <end position="139"/>
    </location>
</feature>
<dbReference type="EMBL" id="JAWUZT010000004">
    <property type="protein sequence ID" value="MDW8514944.1"/>
    <property type="molecule type" value="Genomic_DNA"/>
</dbReference>
<dbReference type="GO" id="GO:0003700">
    <property type="term" value="F:DNA-binding transcription factor activity"/>
    <property type="evidence" value="ECO:0007669"/>
    <property type="project" value="InterPro"/>
</dbReference>
<gene>
    <name evidence="3" type="ORF">JF537_13535</name>
    <name evidence="4" type="ORF">RIB56_02265</name>
</gene>
<dbReference type="GeneID" id="93681623"/>
<dbReference type="RefSeq" id="WP_025910204.1">
    <property type="nucleotide sequence ID" value="NZ_CANLXW010000002.1"/>
</dbReference>
<name>A0A1N6WAF8_9BACI</name>
<accession>A0A4P8XD15</accession>
<dbReference type="InterPro" id="IPR036390">
    <property type="entry name" value="WH_DNA-bd_sf"/>
</dbReference>
<dbReference type="EMBL" id="JAEMWV010000006">
    <property type="protein sequence ID" value="MBN8252596.1"/>
    <property type="molecule type" value="Genomic_DNA"/>
</dbReference>
<evidence type="ECO:0000313" key="6">
    <source>
        <dbReference type="Proteomes" id="UP001284771"/>
    </source>
</evidence>
<dbReference type="GO" id="GO:0003677">
    <property type="term" value="F:DNA binding"/>
    <property type="evidence" value="ECO:0007669"/>
    <property type="project" value="UniProtKB-KW"/>
</dbReference>
<dbReference type="Proteomes" id="UP001284771">
    <property type="component" value="Unassembled WGS sequence"/>
</dbReference>
<dbReference type="KEGG" id="bfx:BC359_14950"/>
<dbReference type="GO" id="GO:0006950">
    <property type="term" value="P:response to stress"/>
    <property type="evidence" value="ECO:0007669"/>
    <property type="project" value="TreeGrafter"/>
</dbReference>
<sequence length="146" mass="17307">MKERHELLHEMELLFRSVFRQLRQEINSVFDSELSTNAFMILRMLRNEGPQKSTDISKHLQVSASHITALTDLLLSKGYVERKKSEADRRIVEIVITEKGHAIFEEIEAKKRAYFFERFNDFTNEEIQIMNTLFQKIDRSAERQSN</sequence>
<dbReference type="Gene3D" id="1.10.10.10">
    <property type="entry name" value="Winged helix-like DNA-binding domain superfamily/Winged helix DNA-binding domain"/>
    <property type="match status" value="1"/>
</dbReference>
<evidence type="ECO:0000313" key="3">
    <source>
        <dbReference type="EMBL" id="MBN8252596.1"/>
    </source>
</evidence>
<reference evidence="3" key="1">
    <citation type="submission" date="2020-12" db="EMBL/GenBank/DDBJ databases">
        <title>PHA producing bacteria isolated from mangrove.</title>
        <authorList>
            <person name="Zheng W."/>
            <person name="Yu S."/>
            <person name="Huang Y."/>
        </authorList>
    </citation>
    <scope>NUCLEOTIDE SEQUENCE</scope>
    <source>
        <strain evidence="3">GN22-4</strain>
    </source>
</reference>
<comment type="caution">
    <text evidence="3">The sequence shown here is derived from an EMBL/GenBank/DDBJ whole genome shotgun (WGS) entry which is preliminary data.</text>
</comment>
<organism evidence="3 5">
    <name type="scientific">Priestia flexa</name>
    <dbReference type="NCBI Taxonomy" id="86664"/>
    <lineage>
        <taxon>Bacteria</taxon>
        <taxon>Bacillati</taxon>
        <taxon>Bacillota</taxon>
        <taxon>Bacilli</taxon>
        <taxon>Bacillales</taxon>
        <taxon>Bacillaceae</taxon>
        <taxon>Priestia</taxon>
    </lineage>
</organism>
<protein>
    <submittedName>
        <fullName evidence="3">MarR family transcriptional regulator</fullName>
    </submittedName>
</protein>
<dbReference type="InterPro" id="IPR039422">
    <property type="entry name" value="MarR/SlyA-like"/>
</dbReference>
<keyword evidence="6" id="KW-1185">Reference proteome</keyword>
<dbReference type="InterPro" id="IPR000835">
    <property type="entry name" value="HTH_MarR-typ"/>
</dbReference>
<evidence type="ECO:0000259" key="2">
    <source>
        <dbReference type="PROSITE" id="PS50995"/>
    </source>
</evidence>
<evidence type="ECO:0000313" key="5">
    <source>
        <dbReference type="Proteomes" id="UP000664578"/>
    </source>
</evidence>
<dbReference type="Proteomes" id="UP000664578">
    <property type="component" value="Unassembled WGS sequence"/>
</dbReference>
<dbReference type="AlphaFoldDB" id="A0A1N6WAF8"/>
<evidence type="ECO:0000256" key="1">
    <source>
        <dbReference type="ARBA" id="ARBA00023125"/>
    </source>
</evidence>
<dbReference type="SMART" id="SM00347">
    <property type="entry name" value="HTH_MARR"/>
    <property type="match status" value="1"/>
</dbReference>
<accession>A0A1N6WAF8</accession>
<reference evidence="4" key="3">
    <citation type="submission" date="2024-05" db="EMBL/GenBank/DDBJ databases">
        <title>Draft genomic sequences of Priestia flexa CCM isolated from the soil of an abandoned mine contaminated by free cyanide in the high Andean zone of Tacna, Peru.</title>
        <authorList>
            <person name="Caceda Quiroz C.J."/>
            <person name="Maraza Chooque G.J."/>
            <person name="Fora Quispe G.L."/>
            <person name="Carpio Mamani M."/>
        </authorList>
    </citation>
    <scope>NUCLEOTIDE SEQUENCE</scope>
    <source>
        <strain evidence="4">CCM</strain>
    </source>
</reference>
<dbReference type="Pfam" id="PF01047">
    <property type="entry name" value="MarR"/>
    <property type="match status" value="1"/>
</dbReference>
<dbReference type="InterPro" id="IPR036388">
    <property type="entry name" value="WH-like_DNA-bd_sf"/>
</dbReference>
<dbReference type="PANTHER" id="PTHR33164">
    <property type="entry name" value="TRANSCRIPTIONAL REGULATOR, MARR FAMILY"/>
    <property type="match status" value="1"/>
</dbReference>
<dbReference type="PANTHER" id="PTHR33164:SF67">
    <property type="entry name" value="TRANSCRIPTIONAL REGULATOR, MARR FAMILY"/>
    <property type="match status" value="1"/>
</dbReference>